<proteinExistence type="predicted"/>
<dbReference type="EMBL" id="CP074572">
    <property type="protein sequence ID" value="QVK21933.1"/>
    <property type="molecule type" value="Genomic_DNA"/>
</dbReference>
<dbReference type="InterPro" id="IPR028082">
    <property type="entry name" value="Peripla_BP_I"/>
</dbReference>
<protein>
    <submittedName>
        <fullName evidence="2">Penicillin-binding protein activator</fullName>
    </submittedName>
</protein>
<dbReference type="Pfam" id="PF04348">
    <property type="entry name" value="LppC"/>
    <property type="match status" value="1"/>
</dbReference>
<keyword evidence="1" id="KW-0472">Membrane</keyword>
<organism evidence="2 3">
    <name type="scientific">Shewanella dokdonensis</name>
    <dbReference type="NCBI Taxonomy" id="712036"/>
    <lineage>
        <taxon>Bacteria</taxon>
        <taxon>Pseudomonadati</taxon>
        <taxon>Pseudomonadota</taxon>
        <taxon>Gammaproteobacteria</taxon>
        <taxon>Alteromonadales</taxon>
        <taxon>Shewanellaceae</taxon>
        <taxon>Shewanella</taxon>
    </lineage>
</organism>
<evidence type="ECO:0000256" key="1">
    <source>
        <dbReference type="ARBA" id="ARBA00023136"/>
    </source>
</evidence>
<dbReference type="PANTHER" id="PTHR38038">
    <property type="entry name" value="PENICILLIN-BINDING PROTEIN ACTIVATOR LPOA"/>
    <property type="match status" value="1"/>
</dbReference>
<sequence length="55" mass="6252">MGYDSLQLVNKLAQMRAFPGYQFNGRTGQLSVGADGVLNRQLQWGKYWHGVLRPQ</sequence>
<dbReference type="Proteomes" id="UP000676428">
    <property type="component" value="Chromosome"/>
</dbReference>
<name>A0ABX8DAP3_9GAMM</name>
<dbReference type="InterPro" id="IPR007443">
    <property type="entry name" value="LpoA"/>
</dbReference>
<evidence type="ECO:0000313" key="2">
    <source>
        <dbReference type="EMBL" id="QVK21933.1"/>
    </source>
</evidence>
<gene>
    <name evidence="2" type="ORF">KHX94_10445</name>
</gene>
<reference evidence="2 3" key="1">
    <citation type="journal article" date="2012" name="Int. J. Syst. Evol. Microbiol.">
        <title>Shewanella dokdonensis sp. nov., isolated from seawater.</title>
        <authorList>
            <person name="Sung H.R."/>
            <person name="Yoon J.H."/>
            <person name="Ghim S.Y."/>
        </authorList>
    </citation>
    <scope>NUCLEOTIDE SEQUENCE [LARGE SCALE GENOMIC DNA]</scope>
    <source>
        <strain evidence="2 3">DSM 23626</strain>
    </source>
</reference>
<dbReference type="PANTHER" id="PTHR38038:SF1">
    <property type="entry name" value="PENICILLIN-BINDING PROTEIN ACTIVATOR LPOA"/>
    <property type="match status" value="1"/>
</dbReference>
<accession>A0ABX8DAP3</accession>
<evidence type="ECO:0000313" key="3">
    <source>
        <dbReference type="Proteomes" id="UP000676428"/>
    </source>
</evidence>
<keyword evidence="3" id="KW-1185">Reference proteome</keyword>
<dbReference type="Gene3D" id="3.40.50.2300">
    <property type="match status" value="1"/>
</dbReference>
<dbReference type="SUPFAM" id="SSF53822">
    <property type="entry name" value="Periplasmic binding protein-like I"/>
    <property type="match status" value="1"/>
</dbReference>